<organism evidence="4 5">
    <name type="scientific">Zopfia rhizophila CBS 207.26</name>
    <dbReference type="NCBI Taxonomy" id="1314779"/>
    <lineage>
        <taxon>Eukaryota</taxon>
        <taxon>Fungi</taxon>
        <taxon>Dikarya</taxon>
        <taxon>Ascomycota</taxon>
        <taxon>Pezizomycotina</taxon>
        <taxon>Dothideomycetes</taxon>
        <taxon>Dothideomycetes incertae sedis</taxon>
        <taxon>Zopfiaceae</taxon>
        <taxon>Zopfia</taxon>
    </lineage>
</organism>
<dbReference type="PANTHER" id="PTHR46411">
    <property type="entry name" value="FAMILY ATPASE, PUTATIVE-RELATED"/>
    <property type="match status" value="1"/>
</dbReference>
<feature type="compositionally biased region" description="Basic and acidic residues" evidence="1">
    <location>
        <begin position="67"/>
        <end position="77"/>
    </location>
</feature>
<evidence type="ECO:0000259" key="3">
    <source>
        <dbReference type="Pfam" id="PF22942"/>
    </source>
</evidence>
<keyword evidence="5" id="KW-1185">Reference proteome</keyword>
<dbReference type="Pfam" id="PF00004">
    <property type="entry name" value="AAA"/>
    <property type="match status" value="1"/>
</dbReference>
<dbReference type="GO" id="GO:0016887">
    <property type="term" value="F:ATP hydrolysis activity"/>
    <property type="evidence" value="ECO:0007669"/>
    <property type="project" value="InterPro"/>
</dbReference>
<accession>A0A6A6DCU9</accession>
<dbReference type="InterPro" id="IPR054289">
    <property type="entry name" value="DUF7025"/>
</dbReference>
<feature type="domain" description="ATPase AAA-type core" evidence="2">
    <location>
        <begin position="480"/>
        <end position="582"/>
    </location>
</feature>
<sequence>MSTTLKVIKPNGSTTPPTDTPPSSPNLPLSQDAAVLHIAQQVVDAVGMIVAAKALPEPVSAPEVPEDPAKDDLKPKEAKARASNLAYKEVDEVWDEKAYKYKIAEPVATGEGNELEQYVFVVRVRVDKTTKDTTSYIDIKSEFLRDILREILRDVRGVSLAEDMPTVEPILLFNFLPELESYQSSASNNSENTLRLKHLGLLVDFIKTSHQSTAKRLVLLLRRREITYDLLPALFKPNSEIYTTCRGTSVSRCFKYNYKEEKTELNSSKFFCIDGRYIDFDGKMLGEANIRCSIPKFREETRNELIKLGRAFCSLRGVHHVQYASRAFQVKEKREIASQHVKSRIMVDAAFFQQMNPDYPAPRIHKSKPGVIDIFLFSLLDPDRNDSRVKYVDMDPDRIEDHEFLVCSPTVLGFSLDDKLFLEFTVANISDIKWNSSSFNHLRIPDDKKRAVRALSESYLHRRSEHALDFVDGKGQGRVLLLHGPPGVRKTLTAEVISECLKMPLYVVEKILSNTFKLTNHWEAILLLDEADVFVEQRTTENTLCNALVTVFLRKLEYFEGILFLTTNRVRTFDEAIVSRIHLAI</sequence>
<protein>
    <submittedName>
        <fullName evidence="4">Uncharacterized protein</fullName>
    </submittedName>
</protein>
<feature type="domain" description="DUF7025" evidence="3">
    <location>
        <begin position="220"/>
        <end position="301"/>
    </location>
</feature>
<dbReference type="Proteomes" id="UP000800200">
    <property type="component" value="Unassembled WGS sequence"/>
</dbReference>
<evidence type="ECO:0000256" key="1">
    <source>
        <dbReference type="SAM" id="MobiDB-lite"/>
    </source>
</evidence>
<dbReference type="InterPro" id="IPR027417">
    <property type="entry name" value="P-loop_NTPase"/>
</dbReference>
<feature type="non-terminal residue" evidence="4">
    <location>
        <position position="585"/>
    </location>
</feature>
<dbReference type="EMBL" id="ML994691">
    <property type="protein sequence ID" value="KAF2177301.1"/>
    <property type="molecule type" value="Genomic_DNA"/>
</dbReference>
<feature type="region of interest" description="Disordered" evidence="1">
    <location>
        <begin position="1"/>
        <end position="29"/>
    </location>
</feature>
<dbReference type="Pfam" id="PF22942">
    <property type="entry name" value="DUF7025"/>
    <property type="match status" value="1"/>
</dbReference>
<name>A0A6A6DCU9_9PEZI</name>
<dbReference type="SUPFAM" id="SSF52540">
    <property type="entry name" value="P-loop containing nucleoside triphosphate hydrolases"/>
    <property type="match status" value="1"/>
</dbReference>
<dbReference type="OrthoDB" id="10042665at2759"/>
<feature type="region of interest" description="Disordered" evidence="1">
    <location>
        <begin position="58"/>
        <end position="77"/>
    </location>
</feature>
<evidence type="ECO:0000259" key="2">
    <source>
        <dbReference type="Pfam" id="PF00004"/>
    </source>
</evidence>
<proteinExistence type="predicted"/>
<reference evidence="4" key="1">
    <citation type="journal article" date="2020" name="Stud. Mycol.">
        <title>101 Dothideomycetes genomes: a test case for predicting lifestyles and emergence of pathogens.</title>
        <authorList>
            <person name="Haridas S."/>
            <person name="Albert R."/>
            <person name="Binder M."/>
            <person name="Bloem J."/>
            <person name="Labutti K."/>
            <person name="Salamov A."/>
            <person name="Andreopoulos B."/>
            <person name="Baker S."/>
            <person name="Barry K."/>
            <person name="Bills G."/>
            <person name="Bluhm B."/>
            <person name="Cannon C."/>
            <person name="Castanera R."/>
            <person name="Culley D."/>
            <person name="Daum C."/>
            <person name="Ezra D."/>
            <person name="Gonzalez J."/>
            <person name="Henrissat B."/>
            <person name="Kuo A."/>
            <person name="Liang C."/>
            <person name="Lipzen A."/>
            <person name="Lutzoni F."/>
            <person name="Magnuson J."/>
            <person name="Mondo S."/>
            <person name="Nolan M."/>
            <person name="Ohm R."/>
            <person name="Pangilinan J."/>
            <person name="Park H.-J."/>
            <person name="Ramirez L."/>
            <person name="Alfaro M."/>
            <person name="Sun H."/>
            <person name="Tritt A."/>
            <person name="Yoshinaga Y."/>
            <person name="Zwiers L.-H."/>
            <person name="Turgeon B."/>
            <person name="Goodwin S."/>
            <person name="Spatafora J."/>
            <person name="Crous P."/>
            <person name="Grigoriev I."/>
        </authorList>
    </citation>
    <scope>NUCLEOTIDE SEQUENCE</scope>
    <source>
        <strain evidence="4">CBS 207.26</strain>
    </source>
</reference>
<dbReference type="AlphaFoldDB" id="A0A6A6DCU9"/>
<dbReference type="PANTHER" id="PTHR46411:SF1">
    <property type="entry name" value="FAMILY ATPASE, PUTATIVE (AFU_ORTHOLOGUE AFUA_7G05752)-RELATED"/>
    <property type="match status" value="1"/>
</dbReference>
<dbReference type="GO" id="GO:0005524">
    <property type="term" value="F:ATP binding"/>
    <property type="evidence" value="ECO:0007669"/>
    <property type="project" value="InterPro"/>
</dbReference>
<dbReference type="InterPro" id="IPR003959">
    <property type="entry name" value="ATPase_AAA_core"/>
</dbReference>
<evidence type="ECO:0000313" key="4">
    <source>
        <dbReference type="EMBL" id="KAF2177301.1"/>
    </source>
</evidence>
<evidence type="ECO:0000313" key="5">
    <source>
        <dbReference type="Proteomes" id="UP000800200"/>
    </source>
</evidence>
<gene>
    <name evidence="4" type="ORF">K469DRAFT_742614</name>
</gene>
<dbReference type="Gene3D" id="3.40.50.300">
    <property type="entry name" value="P-loop containing nucleotide triphosphate hydrolases"/>
    <property type="match status" value="1"/>
</dbReference>